<comment type="caution">
    <text evidence="18">The sequence shown here is derived from an EMBL/GenBank/DDBJ whole genome shotgun (WGS) entry which is preliminary data.</text>
</comment>
<dbReference type="EMBL" id="MBAD02002322">
    <property type="protein sequence ID" value="RLN48344.1"/>
    <property type="molecule type" value="Genomic_DNA"/>
</dbReference>
<dbReference type="Gene3D" id="3.30.390.30">
    <property type="match status" value="1"/>
</dbReference>
<evidence type="ECO:0000256" key="5">
    <source>
        <dbReference type="ARBA" id="ARBA00022630"/>
    </source>
</evidence>
<dbReference type="GO" id="GO:0004362">
    <property type="term" value="F:glutathione-disulfide reductase (NADPH) activity"/>
    <property type="evidence" value="ECO:0007669"/>
    <property type="project" value="TreeGrafter"/>
</dbReference>
<evidence type="ECO:0000313" key="20">
    <source>
        <dbReference type="Proteomes" id="UP000284657"/>
    </source>
</evidence>
<dbReference type="EC" id="1.8.1.9" evidence="3"/>
<dbReference type="EMBL" id="MBDO02000086">
    <property type="protein sequence ID" value="RLN63830.1"/>
    <property type="molecule type" value="Genomic_DNA"/>
</dbReference>
<evidence type="ECO:0000256" key="7">
    <source>
        <dbReference type="ARBA" id="ARBA00022857"/>
    </source>
</evidence>
<dbReference type="GO" id="GO:0034599">
    <property type="term" value="P:cellular response to oxidative stress"/>
    <property type="evidence" value="ECO:0007669"/>
    <property type="project" value="TreeGrafter"/>
</dbReference>
<evidence type="ECO:0000256" key="14">
    <source>
        <dbReference type="SAM" id="SignalP"/>
    </source>
</evidence>
<keyword evidence="9 13" id="KW-0560">Oxidoreductase</keyword>
<dbReference type="PROSITE" id="PS00076">
    <property type="entry name" value="PYRIDINE_REDOX_1"/>
    <property type="match status" value="1"/>
</dbReference>
<comment type="similarity">
    <text evidence="2 13">Belongs to the class-I pyridine nucleotide-disulfide oxidoreductase family.</text>
</comment>
<dbReference type="SUPFAM" id="SSF51971">
    <property type="entry name" value="Nucleotide-binding domain"/>
    <property type="match status" value="1"/>
</dbReference>
<dbReference type="Pfam" id="PF02852">
    <property type="entry name" value="Pyr_redox_dim"/>
    <property type="match status" value="1"/>
</dbReference>
<comment type="cofactor">
    <cofactor evidence="1">
        <name>FAD</name>
        <dbReference type="ChEBI" id="CHEBI:57692"/>
    </cofactor>
</comment>
<feature type="signal peptide" evidence="14">
    <location>
        <begin position="1"/>
        <end position="21"/>
    </location>
</feature>
<evidence type="ECO:0000259" key="15">
    <source>
        <dbReference type="Pfam" id="PF02852"/>
    </source>
</evidence>
<dbReference type="InterPro" id="IPR008701">
    <property type="entry name" value="NPP1"/>
</dbReference>
<keyword evidence="10" id="KW-1015">Disulfide bond</keyword>
<evidence type="ECO:0000256" key="4">
    <source>
        <dbReference type="ARBA" id="ARBA00018719"/>
    </source>
</evidence>
<keyword evidence="8" id="KW-0712">Selenocysteine</keyword>
<dbReference type="Pfam" id="PF05630">
    <property type="entry name" value="NPP1"/>
    <property type="match status" value="1"/>
</dbReference>
<evidence type="ECO:0000256" key="12">
    <source>
        <dbReference type="ARBA" id="ARBA00053237"/>
    </source>
</evidence>
<dbReference type="InterPro" id="IPR016156">
    <property type="entry name" value="FAD/NAD-linked_Rdtase_dimer_sf"/>
</dbReference>
<dbReference type="AlphaFoldDB" id="A0A3F2RT95"/>
<evidence type="ECO:0000313" key="19">
    <source>
        <dbReference type="Proteomes" id="UP000277300"/>
    </source>
</evidence>
<organism evidence="18 19">
    <name type="scientific">Phytophthora kernoviae</name>
    <dbReference type="NCBI Taxonomy" id="325452"/>
    <lineage>
        <taxon>Eukaryota</taxon>
        <taxon>Sar</taxon>
        <taxon>Stramenopiles</taxon>
        <taxon>Oomycota</taxon>
        <taxon>Peronosporomycetes</taxon>
        <taxon>Peronosporales</taxon>
        <taxon>Peronosporaceae</taxon>
        <taxon>Phytophthora</taxon>
    </lineage>
</organism>
<dbReference type="GO" id="GO:0005739">
    <property type="term" value="C:mitochondrion"/>
    <property type="evidence" value="ECO:0007669"/>
    <property type="project" value="TreeGrafter"/>
</dbReference>
<dbReference type="FunFam" id="3.50.50.60:FF:000190">
    <property type="entry name" value="Thioredoxin reductase"/>
    <property type="match status" value="1"/>
</dbReference>
<dbReference type="SUPFAM" id="SSF55424">
    <property type="entry name" value="FAD/NAD-linked reductases, dimerisation (C-terminal) domain"/>
    <property type="match status" value="1"/>
</dbReference>
<evidence type="ECO:0000256" key="13">
    <source>
        <dbReference type="RuleBase" id="RU003691"/>
    </source>
</evidence>
<evidence type="ECO:0000313" key="18">
    <source>
        <dbReference type="EMBL" id="RLN63830.1"/>
    </source>
</evidence>
<dbReference type="SUPFAM" id="SSF51905">
    <property type="entry name" value="FAD/NAD(P)-binding domain"/>
    <property type="match status" value="1"/>
</dbReference>
<dbReference type="InterPro" id="IPR004099">
    <property type="entry name" value="Pyr_nucl-diS_OxRdtase_dimer"/>
</dbReference>
<dbReference type="GO" id="GO:0005829">
    <property type="term" value="C:cytosol"/>
    <property type="evidence" value="ECO:0007669"/>
    <property type="project" value="TreeGrafter"/>
</dbReference>
<dbReference type="OrthoDB" id="5956163at2759"/>
<dbReference type="PRINTS" id="PR00411">
    <property type="entry name" value="PNDRDTASEI"/>
</dbReference>
<keyword evidence="14" id="KW-0732">Signal</keyword>
<evidence type="ECO:0000313" key="17">
    <source>
        <dbReference type="EMBL" id="RLN48344.1"/>
    </source>
</evidence>
<evidence type="ECO:0000256" key="3">
    <source>
        <dbReference type="ARBA" id="ARBA00012610"/>
    </source>
</evidence>
<evidence type="ECO:0000259" key="16">
    <source>
        <dbReference type="Pfam" id="PF07992"/>
    </source>
</evidence>
<keyword evidence="5 13" id="KW-0285">Flavoprotein</keyword>
<dbReference type="Proteomes" id="UP000277300">
    <property type="component" value="Unassembled WGS sequence"/>
</dbReference>
<dbReference type="InterPro" id="IPR012999">
    <property type="entry name" value="Pyr_OxRdtase_I_AS"/>
</dbReference>
<feature type="chain" id="PRO_5036082274" description="Thioredoxin reductase" evidence="14">
    <location>
        <begin position="22"/>
        <end position="1026"/>
    </location>
</feature>
<dbReference type="InterPro" id="IPR023753">
    <property type="entry name" value="FAD/NAD-binding_dom"/>
</dbReference>
<keyword evidence="6 13" id="KW-0274">FAD</keyword>
<evidence type="ECO:0000256" key="10">
    <source>
        <dbReference type="ARBA" id="ARBA00023157"/>
    </source>
</evidence>
<dbReference type="PANTHER" id="PTHR42737:SF8">
    <property type="entry name" value="THIOREDOXIN-DISULFIDE REDUCTASE"/>
    <property type="match status" value="1"/>
</dbReference>
<dbReference type="GO" id="GO:0045454">
    <property type="term" value="P:cell redox homeostasis"/>
    <property type="evidence" value="ECO:0007669"/>
    <property type="project" value="InterPro"/>
</dbReference>
<evidence type="ECO:0000256" key="6">
    <source>
        <dbReference type="ARBA" id="ARBA00022827"/>
    </source>
</evidence>
<proteinExistence type="inferred from homology"/>
<keyword evidence="7" id="KW-0521">NADP</keyword>
<dbReference type="InterPro" id="IPR036188">
    <property type="entry name" value="FAD/NAD-bd_sf"/>
</dbReference>
<evidence type="ECO:0000256" key="2">
    <source>
        <dbReference type="ARBA" id="ARBA00007532"/>
    </source>
</evidence>
<name>A0A3F2RT95_9STRA</name>
<dbReference type="FunFam" id="3.30.390.30:FF:000004">
    <property type="entry name" value="Thioredoxin reductase 1, cytoplasmic"/>
    <property type="match status" value="1"/>
</dbReference>
<dbReference type="Pfam" id="PF07992">
    <property type="entry name" value="Pyr_redox_2"/>
    <property type="match status" value="1"/>
</dbReference>
<feature type="domain" description="FAD/NAD(P)-binding" evidence="16">
    <location>
        <begin position="374"/>
        <end position="711"/>
    </location>
</feature>
<feature type="domain" description="Pyridine nucleotide-disulphide oxidoreductase dimerisation" evidence="15">
    <location>
        <begin position="733"/>
        <end position="844"/>
    </location>
</feature>
<dbReference type="PANTHER" id="PTHR42737">
    <property type="entry name" value="GLUTATHIONE REDUCTASE"/>
    <property type="match status" value="1"/>
</dbReference>
<dbReference type="PRINTS" id="PR00368">
    <property type="entry name" value="FADPNR"/>
</dbReference>
<dbReference type="GO" id="GO:0006749">
    <property type="term" value="P:glutathione metabolic process"/>
    <property type="evidence" value="ECO:0007669"/>
    <property type="project" value="TreeGrafter"/>
</dbReference>
<protein>
    <recommendedName>
        <fullName evidence="4">Thioredoxin reductase</fullName>
        <ecNumber evidence="3">1.8.1.9</ecNumber>
    </recommendedName>
</protein>
<sequence length="1026" mass="112324">MNVRAVLVSAAISLAASQADTIPHDEVQPFVQPDPVTVSEKAAVKFKPQLKISGSCHPYPAVQADGSTSGGLKWTLVGQSSECEGSSLGSQIYSCSAWHNDVWAIMYAWYFPKGRETTGGAGLGHRHNWEYAIVWIDNPALDNSTILGVSMSASFGYSKSSPPKAKHVDGSSVKLDYYYSVILGNTALRYTEDVGETQDLITWDQLPVVAQDALNNTDWDTTLWNMGDVKMPLKDGEFTKKRPSFMKAGEVAAAMQMLYPDKVSFETHAFEDRDAFKQWLSTSKDHFVTHFGAESKAVTHVTSPFVWSSNPIKFVGGCDDLLAFFRSGVAVGSPQGADPAEKAEAAASIEVAESSMTVTETPAVPREEEASYDYDLVVIGGGSGGLACSKEAASFGQKVCVLDYVKPSPQGTSWGLGGTCVNVGCIPKKLMHQSSLIGETMHHDSANFGWNVASGEGKGATFDWKQLVSNVDSYIKSINFKYKVELRSKYVKYENFLGSFLDPHTLELWHPRKGTKQITTRHVVVAVGGRPKQLTCPGAEHAISSDDIFWMKKTAPGKTLVVGASYVALECAGFLKGMGYDVKVMVRSILLRGFDQDMANKIGEYMEVQAGIEFIRKTVPESITKLENGQLLVKWTTEDGESCEETFDTVLNATGRDPDVAKLGLDKAGVKLNEKTGRIWTKNEQTSTPNIFAIGDVIDAPELTPVAIQAGRFLSRRLYNNSTVQMDYDKVCTAVFTPIEYGCCGLSEEDSNERFGEDNVEVYHKNFVPLEWSLSESRTSSESCYVKVICDTTRDKFVVGFHYLGPNAGEVTQAMGLAMKLGFTYDQMVDTVGIHPTTAEAFTTLEVTKSSGATTTGGGEGQIVLQPPPFFIVDGLDFQGMALAYLQEQGVNTSIETQGWMNSHGYDSLRAMLDDEALYKVTEEALFDCGLTSPKTETQLIPTNSTFQTSGYTMDGPCEVWLDDKKVAAGRNCHTEFPHGMHSIDYSSCGNSCTLWWYWLGVKYTDEGYSWQVYKNCVGLSKTASQ</sequence>
<accession>A0A3F2RT95</accession>
<dbReference type="Gene3D" id="3.50.50.60">
    <property type="entry name" value="FAD/NAD(P)-binding domain"/>
    <property type="match status" value="2"/>
</dbReference>
<comment type="function">
    <text evidence="12">Catalyzes the transfer of electrons from NADPH to thioredoxins TRX1, TRX2 and TRX3, which in turn act as reductants of disulfide containing proteins. Able to reduce nitroglutathione (GSNO), a compound involved in the transport of nitric oxide (NO); however, TRX1 is more efficient in reducing GSNO. Has no catalytic activity towards oxidized glutathione (GSSG).</text>
</comment>
<dbReference type="GO" id="GO:0004791">
    <property type="term" value="F:thioredoxin-disulfide reductase (NADPH) activity"/>
    <property type="evidence" value="ECO:0007669"/>
    <property type="project" value="UniProtKB-EC"/>
</dbReference>
<dbReference type="Proteomes" id="UP000284657">
    <property type="component" value="Unassembled WGS sequence"/>
</dbReference>
<dbReference type="NCBIfam" id="TIGR01438">
    <property type="entry name" value="TGR"/>
    <property type="match status" value="1"/>
</dbReference>
<keyword evidence="11 13" id="KW-0676">Redox-active center</keyword>
<evidence type="ECO:0000256" key="1">
    <source>
        <dbReference type="ARBA" id="ARBA00001974"/>
    </source>
</evidence>
<dbReference type="GO" id="GO:0050660">
    <property type="term" value="F:flavin adenine dinucleotide binding"/>
    <property type="evidence" value="ECO:0007669"/>
    <property type="project" value="InterPro"/>
</dbReference>
<reference evidence="19 20" key="1">
    <citation type="submission" date="2018-07" db="EMBL/GenBank/DDBJ databases">
        <title>Genome sequencing of oomycete isolates from Chile give support for New Zealand origin for Phytophthora kernoviae and make available the first Nothophytophthora sp. genome.</title>
        <authorList>
            <person name="Studholme D.J."/>
            <person name="Sanfuentes E."/>
            <person name="Panda P."/>
            <person name="Hill R."/>
            <person name="Sambles C."/>
            <person name="Grant M."/>
            <person name="Williams N.M."/>
            <person name="Mcdougal R.L."/>
        </authorList>
    </citation>
    <scope>NUCLEOTIDE SEQUENCE [LARGE SCALE GENOMIC DNA]</scope>
    <source>
        <strain evidence="18">Chile6</strain>
        <strain evidence="17">Chile7</strain>
    </source>
</reference>
<dbReference type="InterPro" id="IPR046952">
    <property type="entry name" value="GSHR/TRXR-like"/>
</dbReference>
<gene>
    <name evidence="17" type="ORF">BBJ29_001272</name>
    <name evidence="18" type="ORF">BBP00_00003840</name>
</gene>
<evidence type="ECO:0000256" key="11">
    <source>
        <dbReference type="ARBA" id="ARBA00023284"/>
    </source>
</evidence>
<evidence type="ECO:0000256" key="9">
    <source>
        <dbReference type="ARBA" id="ARBA00023002"/>
    </source>
</evidence>
<evidence type="ECO:0000256" key="8">
    <source>
        <dbReference type="ARBA" id="ARBA00022933"/>
    </source>
</evidence>
<dbReference type="InterPro" id="IPR006338">
    <property type="entry name" value="Thioredoxin/glutathione_Rdtase"/>
</dbReference>